<evidence type="ECO:0000313" key="1">
    <source>
        <dbReference type="EMBL" id="CAB4144063.1"/>
    </source>
</evidence>
<dbReference type="EMBL" id="LR796433">
    <property type="protein sequence ID" value="CAB4144063.1"/>
    <property type="molecule type" value="Genomic_DNA"/>
</dbReference>
<name>A0A6J5MFH0_9CAUD</name>
<gene>
    <name evidence="1" type="ORF">UFOVP463_15</name>
</gene>
<reference evidence="1" key="1">
    <citation type="submission" date="2020-04" db="EMBL/GenBank/DDBJ databases">
        <authorList>
            <person name="Chiriac C."/>
            <person name="Salcher M."/>
            <person name="Ghai R."/>
            <person name="Kavagutti S V."/>
        </authorList>
    </citation>
    <scope>NUCLEOTIDE SEQUENCE</scope>
</reference>
<accession>A0A6J5MFH0</accession>
<proteinExistence type="predicted"/>
<organism evidence="1">
    <name type="scientific">uncultured Caudovirales phage</name>
    <dbReference type="NCBI Taxonomy" id="2100421"/>
    <lineage>
        <taxon>Viruses</taxon>
        <taxon>Duplodnaviria</taxon>
        <taxon>Heunggongvirae</taxon>
        <taxon>Uroviricota</taxon>
        <taxon>Caudoviricetes</taxon>
        <taxon>Peduoviridae</taxon>
        <taxon>Maltschvirus</taxon>
        <taxon>Maltschvirus maltsch</taxon>
    </lineage>
</organism>
<sequence length="132" mass="14562">METKNFDNLLNSLEELKQEIKKTTGINKAGVTYATSLVADGKFKKPNSWSHPTPADENAFIESEGMAAYGKWHLGIDSSVDPSLKGHWTYVFTSDFKTVDRAGLIAIRQRAGQNKETAIFEAAGKILEKIDA</sequence>
<protein>
    <submittedName>
        <fullName evidence="1">Uncharacterized protein</fullName>
    </submittedName>
</protein>